<accession>A0A6A4H6V6</accession>
<evidence type="ECO:0000256" key="7">
    <source>
        <dbReference type="PIRNR" id="PIRNR002744"/>
    </source>
</evidence>
<evidence type="ECO:0000256" key="1">
    <source>
        <dbReference type="ARBA" id="ARBA00004141"/>
    </source>
</evidence>
<evidence type="ECO:0000256" key="8">
    <source>
        <dbReference type="SAM" id="Phobius"/>
    </source>
</evidence>
<feature type="transmembrane region" description="Helical" evidence="8">
    <location>
        <begin position="140"/>
        <end position="160"/>
    </location>
</feature>
<comment type="similarity">
    <text evidence="2 7">Belongs to the purine-cytosine permease (2.A.39) family.</text>
</comment>
<feature type="transmembrane region" description="Helical" evidence="8">
    <location>
        <begin position="370"/>
        <end position="392"/>
    </location>
</feature>
<evidence type="ECO:0000313" key="10">
    <source>
        <dbReference type="Proteomes" id="UP000799118"/>
    </source>
</evidence>
<proteinExistence type="inferred from homology"/>
<dbReference type="InterPro" id="IPR001248">
    <property type="entry name" value="Pur-cyt_permease"/>
</dbReference>
<feature type="transmembrane region" description="Helical" evidence="8">
    <location>
        <begin position="167"/>
        <end position="185"/>
    </location>
</feature>
<evidence type="ECO:0000256" key="5">
    <source>
        <dbReference type="ARBA" id="ARBA00022989"/>
    </source>
</evidence>
<keyword evidence="3 7" id="KW-0813">Transport</keyword>
<dbReference type="AlphaFoldDB" id="A0A6A4H6V6"/>
<feature type="transmembrane region" description="Helical" evidence="8">
    <location>
        <begin position="413"/>
        <end position="437"/>
    </location>
</feature>
<gene>
    <name evidence="9" type="ORF">BT96DRAFT_959164</name>
</gene>
<feature type="transmembrane region" description="Helical" evidence="8">
    <location>
        <begin position="449"/>
        <end position="468"/>
    </location>
</feature>
<sequence>MGMTPNLAQISPTAEEDRKDRRTYQIFTIWFSSSFNLASLSGGTLGPLLFQLDLTVSLIVILIVDAICALLPAYLCMFGPKLGMRTMVLTRFFVWMGSNNLCRYYGGKLPAILNIFTMLGWLILGAIIGAQFLVGAFPTISVAVGIVIIALIALVISFCGYKVLHQFATYAWIPNALLFITLLGAGGKTLTKAPSTLSPVTASQIISFSTTVATFNLTWTTNALDYSVHHQPGSSGFRVFSYTFLGIFLASVILYVLQFAWNALGAVLGAVAPAVPSWQDSLGTDGNNFGGLIATILAPVGGFGKFLMVVCFVSLASTGAILLYSFGDFMCVSTKFAKVPRYLYSVVGTAIVIPLGIVLSSTLFATLQDILSLIGYWTASFTAIVLCEHFVFRKDQYSQYKSEYWDNPSILPLGAAAVFSFLLSFAIIIPCMGQTLYTGPIARAGTGDIGLLVGFASAWIVYMFLRSVERRYTPQRHG</sequence>
<feature type="transmembrane region" description="Helical" evidence="8">
    <location>
        <begin position="111"/>
        <end position="134"/>
    </location>
</feature>
<keyword evidence="6 7" id="KW-0472">Membrane</keyword>
<dbReference type="GO" id="GO:0022857">
    <property type="term" value="F:transmembrane transporter activity"/>
    <property type="evidence" value="ECO:0007669"/>
    <property type="project" value="InterPro"/>
</dbReference>
<keyword evidence="4 8" id="KW-0812">Transmembrane</keyword>
<dbReference type="Proteomes" id="UP000799118">
    <property type="component" value="Unassembled WGS sequence"/>
</dbReference>
<evidence type="ECO:0000256" key="2">
    <source>
        <dbReference type="ARBA" id="ARBA00008974"/>
    </source>
</evidence>
<reference evidence="9" key="1">
    <citation type="journal article" date="2019" name="Environ. Microbiol.">
        <title>Fungal ecological strategies reflected in gene transcription - a case study of two litter decomposers.</title>
        <authorList>
            <person name="Barbi F."/>
            <person name="Kohler A."/>
            <person name="Barry K."/>
            <person name="Baskaran P."/>
            <person name="Daum C."/>
            <person name="Fauchery L."/>
            <person name="Ihrmark K."/>
            <person name="Kuo A."/>
            <person name="LaButti K."/>
            <person name="Lipzen A."/>
            <person name="Morin E."/>
            <person name="Grigoriev I.V."/>
            <person name="Henrissat B."/>
            <person name="Lindahl B."/>
            <person name="Martin F."/>
        </authorList>
    </citation>
    <scope>NUCLEOTIDE SEQUENCE</scope>
    <source>
        <strain evidence="9">JB14</strain>
    </source>
</reference>
<name>A0A6A4H6V6_9AGAR</name>
<evidence type="ECO:0008006" key="11">
    <source>
        <dbReference type="Google" id="ProtNLM"/>
    </source>
</evidence>
<evidence type="ECO:0000256" key="3">
    <source>
        <dbReference type="ARBA" id="ARBA00022448"/>
    </source>
</evidence>
<dbReference type="PIRSF" id="PIRSF002744">
    <property type="entry name" value="Pur-cyt_permease"/>
    <property type="match status" value="1"/>
</dbReference>
<keyword evidence="10" id="KW-1185">Reference proteome</keyword>
<evidence type="ECO:0000256" key="6">
    <source>
        <dbReference type="ARBA" id="ARBA00023136"/>
    </source>
</evidence>
<dbReference type="Gene3D" id="1.10.4160.10">
    <property type="entry name" value="Hydantoin permease"/>
    <property type="match status" value="1"/>
</dbReference>
<dbReference type="OrthoDB" id="2116389at2759"/>
<dbReference type="InterPro" id="IPR026030">
    <property type="entry name" value="Pur-cyt_permease_Fcy2/21/22"/>
</dbReference>
<feature type="transmembrane region" description="Helical" evidence="8">
    <location>
        <begin position="306"/>
        <end position="330"/>
    </location>
</feature>
<protein>
    <recommendedName>
        <fullName evidence="11">Cytosine-purine permease</fullName>
    </recommendedName>
</protein>
<dbReference type="GO" id="GO:0005886">
    <property type="term" value="C:plasma membrane"/>
    <property type="evidence" value="ECO:0007669"/>
    <property type="project" value="TreeGrafter"/>
</dbReference>
<dbReference type="EMBL" id="ML769581">
    <property type="protein sequence ID" value="KAE9393074.1"/>
    <property type="molecule type" value="Genomic_DNA"/>
</dbReference>
<feature type="transmembrane region" description="Helical" evidence="8">
    <location>
        <begin position="342"/>
        <end position="364"/>
    </location>
</feature>
<feature type="transmembrane region" description="Helical" evidence="8">
    <location>
        <begin position="205"/>
        <end position="227"/>
    </location>
</feature>
<keyword evidence="5 8" id="KW-1133">Transmembrane helix</keyword>
<evidence type="ECO:0000256" key="4">
    <source>
        <dbReference type="ARBA" id="ARBA00022692"/>
    </source>
</evidence>
<feature type="transmembrane region" description="Helical" evidence="8">
    <location>
        <begin position="27"/>
        <end position="50"/>
    </location>
</feature>
<dbReference type="Pfam" id="PF02133">
    <property type="entry name" value="Transp_cyt_pur"/>
    <property type="match status" value="1"/>
</dbReference>
<dbReference type="PANTHER" id="PTHR31806">
    <property type="entry name" value="PURINE-CYTOSINE PERMEASE FCY2-RELATED"/>
    <property type="match status" value="1"/>
</dbReference>
<organism evidence="9 10">
    <name type="scientific">Gymnopus androsaceus JB14</name>
    <dbReference type="NCBI Taxonomy" id="1447944"/>
    <lineage>
        <taxon>Eukaryota</taxon>
        <taxon>Fungi</taxon>
        <taxon>Dikarya</taxon>
        <taxon>Basidiomycota</taxon>
        <taxon>Agaricomycotina</taxon>
        <taxon>Agaricomycetes</taxon>
        <taxon>Agaricomycetidae</taxon>
        <taxon>Agaricales</taxon>
        <taxon>Marasmiineae</taxon>
        <taxon>Omphalotaceae</taxon>
        <taxon>Gymnopus</taxon>
    </lineage>
</organism>
<comment type="subcellular location">
    <subcellularLocation>
        <location evidence="1">Membrane</location>
        <topology evidence="1">Multi-pass membrane protein</topology>
    </subcellularLocation>
</comment>
<feature type="transmembrane region" description="Helical" evidence="8">
    <location>
        <begin position="239"/>
        <end position="261"/>
    </location>
</feature>
<feature type="transmembrane region" description="Helical" evidence="8">
    <location>
        <begin position="56"/>
        <end position="77"/>
    </location>
</feature>
<dbReference type="PANTHER" id="PTHR31806:SF5">
    <property type="entry name" value="PURINE-CYTOSINE PERMEASE FCY21"/>
    <property type="match status" value="1"/>
</dbReference>
<evidence type="ECO:0000313" key="9">
    <source>
        <dbReference type="EMBL" id="KAE9393074.1"/>
    </source>
</evidence>